<keyword evidence="1" id="KW-0472">Membrane</keyword>
<dbReference type="EMBL" id="JBAWTH010000038">
    <property type="protein sequence ID" value="KAL2284099.1"/>
    <property type="molecule type" value="Genomic_DNA"/>
</dbReference>
<sequence length="175" mass="19480">MSLAAFRRHDQHDELAKLAASHFQHELTTEDRQVLAGAAKTINWHASFGSIVGVGVGCLLAYRVRALRRNWFNELRTSDKPKQVIFHSGKTLDVPDVTSRLAPSPVGDFAAYFFLGVGGLFLGGETGFLTGTSIAARRVRADAERRKRVEQAYRAFKIDLLRKQLKELEQGGAVW</sequence>
<evidence type="ECO:0008006" key="4">
    <source>
        <dbReference type="Google" id="ProtNLM"/>
    </source>
</evidence>
<evidence type="ECO:0000256" key="1">
    <source>
        <dbReference type="SAM" id="Phobius"/>
    </source>
</evidence>
<feature type="transmembrane region" description="Helical" evidence="1">
    <location>
        <begin position="42"/>
        <end position="62"/>
    </location>
</feature>
<dbReference type="Proteomes" id="UP001600888">
    <property type="component" value="Unassembled WGS sequence"/>
</dbReference>
<keyword evidence="1" id="KW-1133">Transmembrane helix</keyword>
<evidence type="ECO:0000313" key="2">
    <source>
        <dbReference type="EMBL" id="KAL2284099.1"/>
    </source>
</evidence>
<proteinExistence type="predicted"/>
<protein>
    <recommendedName>
        <fullName evidence="4">Transmembrane protein</fullName>
    </recommendedName>
</protein>
<comment type="caution">
    <text evidence="2">The sequence shown here is derived from an EMBL/GenBank/DDBJ whole genome shotgun (WGS) entry which is preliminary data.</text>
</comment>
<keyword evidence="1" id="KW-0812">Transmembrane</keyword>
<organism evidence="2 3">
    <name type="scientific">Diaporthe vaccinii</name>
    <dbReference type="NCBI Taxonomy" id="105482"/>
    <lineage>
        <taxon>Eukaryota</taxon>
        <taxon>Fungi</taxon>
        <taxon>Dikarya</taxon>
        <taxon>Ascomycota</taxon>
        <taxon>Pezizomycotina</taxon>
        <taxon>Sordariomycetes</taxon>
        <taxon>Sordariomycetidae</taxon>
        <taxon>Diaporthales</taxon>
        <taxon>Diaporthaceae</taxon>
        <taxon>Diaporthe</taxon>
        <taxon>Diaporthe eres species complex</taxon>
    </lineage>
</organism>
<name>A0ABR4ENT5_9PEZI</name>
<gene>
    <name evidence="2" type="ORF">FJTKL_09095</name>
</gene>
<evidence type="ECO:0000313" key="3">
    <source>
        <dbReference type="Proteomes" id="UP001600888"/>
    </source>
</evidence>
<reference evidence="2 3" key="1">
    <citation type="submission" date="2024-03" db="EMBL/GenBank/DDBJ databases">
        <title>A high-quality draft genome sequence of Diaporthe vaccinii, a causative agent of upright dieback and viscid rot disease in cranberry plants.</title>
        <authorList>
            <person name="Sarrasin M."/>
            <person name="Lang B.F."/>
            <person name="Burger G."/>
        </authorList>
    </citation>
    <scope>NUCLEOTIDE SEQUENCE [LARGE SCALE GENOMIC DNA]</scope>
    <source>
        <strain evidence="2 3">IS7</strain>
    </source>
</reference>
<feature type="transmembrane region" description="Helical" evidence="1">
    <location>
        <begin position="109"/>
        <end position="136"/>
    </location>
</feature>
<accession>A0ABR4ENT5</accession>
<keyword evidence="3" id="KW-1185">Reference proteome</keyword>